<dbReference type="Proteomes" id="UP000199032">
    <property type="component" value="Unassembled WGS sequence"/>
</dbReference>
<keyword evidence="4" id="KW-1185">Reference proteome</keyword>
<organism evidence="3 4">
    <name type="scientific">Candidatus Nitrospira nitrosa</name>
    <dbReference type="NCBI Taxonomy" id="1742972"/>
    <lineage>
        <taxon>Bacteria</taxon>
        <taxon>Pseudomonadati</taxon>
        <taxon>Nitrospirota</taxon>
        <taxon>Nitrospiria</taxon>
        <taxon>Nitrospirales</taxon>
        <taxon>Nitrospiraceae</taxon>
        <taxon>Nitrospira</taxon>
    </lineage>
</organism>
<gene>
    <name evidence="3" type="primary">otsA</name>
    <name evidence="3" type="ORF">COMA1_10331</name>
</gene>
<feature type="transmembrane region" description="Helical" evidence="2">
    <location>
        <begin position="6"/>
        <end position="29"/>
    </location>
</feature>
<dbReference type="GO" id="GO:0005992">
    <property type="term" value="P:trehalose biosynthetic process"/>
    <property type="evidence" value="ECO:0007669"/>
    <property type="project" value="InterPro"/>
</dbReference>
<dbReference type="PANTHER" id="PTHR10788">
    <property type="entry name" value="TREHALOSE-6-PHOSPHATE SYNTHASE"/>
    <property type="match status" value="1"/>
</dbReference>
<evidence type="ECO:0000256" key="1">
    <source>
        <dbReference type="ARBA" id="ARBA00008799"/>
    </source>
</evidence>
<dbReference type="Gene3D" id="3.40.50.2000">
    <property type="entry name" value="Glycogen Phosphorylase B"/>
    <property type="match status" value="2"/>
</dbReference>
<dbReference type="PANTHER" id="PTHR10788:SF106">
    <property type="entry name" value="BCDNA.GH08860"/>
    <property type="match status" value="1"/>
</dbReference>
<dbReference type="CDD" id="cd03788">
    <property type="entry name" value="GT20_TPS"/>
    <property type="match status" value="1"/>
</dbReference>
<dbReference type="GO" id="GO:0003825">
    <property type="term" value="F:alpha,alpha-trehalose-phosphate synthase (UDP-forming) activity"/>
    <property type="evidence" value="ECO:0007669"/>
    <property type="project" value="UniProtKB-EC"/>
</dbReference>
<keyword evidence="2" id="KW-0472">Membrane</keyword>
<keyword evidence="3" id="KW-0808">Transferase</keyword>
<dbReference type="OrthoDB" id="9815690at2"/>
<dbReference type="EMBL" id="CZQA01000001">
    <property type="protein sequence ID" value="CUS31924.1"/>
    <property type="molecule type" value="Genomic_DNA"/>
</dbReference>
<dbReference type="InterPro" id="IPR001830">
    <property type="entry name" value="Glyco_trans_20"/>
</dbReference>
<dbReference type="EC" id="2.4.1.15" evidence="3"/>
<evidence type="ECO:0000313" key="4">
    <source>
        <dbReference type="Proteomes" id="UP000199032"/>
    </source>
</evidence>
<name>A0A0S4L7Y8_9BACT</name>
<accession>A0A0S4L7Y8</accession>
<evidence type="ECO:0000256" key="2">
    <source>
        <dbReference type="SAM" id="Phobius"/>
    </source>
</evidence>
<reference evidence="3 4" key="1">
    <citation type="submission" date="2015-10" db="EMBL/GenBank/DDBJ databases">
        <authorList>
            <person name="Gilbert D.G."/>
        </authorList>
    </citation>
    <scope>NUCLEOTIDE SEQUENCE [LARGE SCALE GENOMIC DNA]</scope>
    <source>
        <strain evidence="3">COMA1</strain>
    </source>
</reference>
<proteinExistence type="inferred from homology"/>
<sequence>MRLFALSLRFVLPLVIVLAVIAYGVIPLVDSFQLKWFVRDLDMRSKLMVSTMGGPLADLLVSNSKGKISAYFTRIIQDERLYALGFCDLENRLLYETQAFPEDVTCQEMTSLAPNFSTVRTFGSGPLHITSATIESSGRRLGRLLLLHDMSFIQQRSSDTKQYAFYLFAALTAIISLVTLLIAHFSWKEWVAGVRAMVKGERLLTPLAQEQHAPELQPLAKDLRSLVEALEADRRMRDESQISWTPASLKSILHEQLAGDQVLIVSNRQPYAHYWQGQSIAVQVPASGLVSALEPVMRACSGIWVAHGNGSADRDVVDERHHVSVPPSNPSYQIRRVWLTAEEEAGYYYGFSNEGLWPLCHIAHVRPTFRSSDWKQYVAVNERFAQAVYEEATTDNPVVLVQDYHFALLPKLIRDRLPTATIIMFWHIPWPNAESFGICPWREEILEGLLGSSILGFHTRVHCNNFIDSVDRTLEARIDRNSSTVSYGGKLTAVNPYPISIEWPLQWLPSQQSIQECRAKLRAAYGMPEDRFIGLGVERLDYTKGILERFMAVERLLELQPEWIGKFTFIQIAAPSRSVIEQYHHFTSQVAALAEQINKRFGHAGYEPICLRIQHHEPAQVCECYRGVDLCVVSSLHDGMNLVAKEFVGARDDEQGVLILSQFTGAARELTEALVINPYDIDQFAAALHLGLTMPKVEQRARMQSMRGLIQEFNVYRWAGRMLIDAARMRQKERVMKQVRRPSLLG</sequence>
<keyword evidence="2" id="KW-1133">Transmembrane helix</keyword>
<dbReference type="AlphaFoldDB" id="A0A0S4L7Y8"/>
<keyword evidence="2" id="KW-0812">Transmembrane</keyword>
<evidence type="ECO:0000313" key="3">
    <source>
        <dbReference type="EMBL" id="CUS31924.1"/>
    </source>
</evidence>
<keyword evidence="3" id="KW-0328">Glycosyltransferase</keyword>
<dbReference type="RefSeq" id="WP_090742820.1">
    <property type="nucleotide sequence ID" value="NZ_CZQA01000001.1"/>
</dbReference>
<dbReference type="SUPFAM" id="SSF53756">
    <property type="entry name" value="UDP-Glycosyltransferase/glycogen phosphorylase"/>
    <property type="match status" value="1"/>
</dbReference>
<feature type="transmembrane region" description="Helical" evidence="2">
    <location>
        <begin position="163"/>
        <end position="187"/>
    </location>
</feature>
<protein>
    <submittedName>
        <fullName evidence="3">Alpha,alpha-trehalose-phosphate synthase (UDP-forming)</fullName>
        <ecNumber evidence="3">2.4.1.15</ecNumber>
    </submittedName>
</protein>
<comment type="similarity">
    <text evidence="1">Belongs to the glycosyltransferase 20 family.</text>
</comment>
<dbReference type="Pfam" id="PF00982">
    <property type="entry name" value="Glyco_transf_20"/>
    <property type="match status" value="1"/>
</dbReference>
<dbReference type="STRING" id="1742972.COMA1_10331"/>